<keyword evidence="5" id="KW-0694">RNA-binding</keyword>
<dbReference type="SUPFAM" id="SSF54211">
    <property type="entry name" value="Ribosomal protein S5 domain 2-like"/>
    <property type="match status" value="1"/>
</dbReference>
<dbReference type="InterPro" id="IPR033100">
    <property type="entry name" value="Rrp45"/>
</dbReference>
<accession>A0A7S2PLQ7</accession>
<dbReference type="GO" id="GO:0071028">
    <property type="term" value="P:nuclear mRNA surveillance"/>
    <property type="evidence" value="ECO:0007669"/>
    <property type="project" value="TreeGrafter"/>
</dbReference>
<evidence type="ECO:0000256" key="3">
    <source>
        <dbReference type="ARBA" id="ARBA00006678"/>
    </source>
</evidence>
<dbReference type="GO" id="GO:0071035">
    <property type="term" value="P:nuclear polyadenylation-dependent rRNA catabolic process"/>
    <property type="evidence" value="ECO:0007669"/>
    <property type="project" value="TreeGrafter"/>
</dbReference>
<evidence type="ECO:0000259" key="9">
    <source>
        <dbReference type="Pfam" id="PF03725"/>
    </source>
</evidence>
<dbReference type="GO" id="GO:0034475">
    <property type="term" value="P:U4 snRNA 3'-end processing"/>
    <property type="evidence" value="ECO:0007669"/>
    <property type="project" value="TreeGrafter"/>
</dbReference>
<organism evidence="10">
    <name type="scientific">Leptocylindrus danicus</name>
    <dbReference type="NCBI Taxonomy" id="163516"/>
    <lineage>
        <taxon>Eukaryota</taxon>
        <taxon>Sar</taxon>
        <taxon>Stramenopiles</taxon>
        <taxon>Ochrophyta</taxon>
        <taxon>Bacillariophyta</taxon>
        <taxon>Coscinodiscophyceae</taxon>
        <taxon>Chaetocerotophycidae</taxon>
        <taxon>Leptocylindrales</taxon>
        <taxon>Leptocylindraceae</taxon>
        <taxon>Leptocylindrus</taxon>
    </lineage>
</organism>
<feature type="domain" description="Exoribonuclease phosphorolytic" evidence="8">
    <location>
        <begin position="40"/>
        <end position="180"/>
    </location>
</feature>
<dbReference type="AlphaFoldDB" id="A0A7S2PLQ7"/>
<feature type="domain" description="Exoribonuclease phosphorolytic" evidence="9">
    <location>
        <begin position="206"/>
        <end position="280"/>
    </location>
</feature>
<dbReference type="InterPro" id="IPR036345">
    <property type="entry name" value="ExoRNase_PH_dom2_sf"/>
</dbReference>
<evidence type="ECO:0000256" key="1">
    <source>
        <dbReference type="ARBA" id="ARBA00004123"/>
    </source>
</evidence>
<evidence type="ECO:0000256" key="2">
    <source>
        <dbReference type="ARBA" id="ARBA00004496"/>
    </source>
</evidence>
<feature type="compositionally biased region" description="Polar residues" evidence="7">
    <location>
        <begin position="472"/>
        <end position="489"/>
    </location>
</feature>
<dbReference type="InterPro" id="IPR050590">
    <property type="entry name" value="Exosome_comp_Rrp42_subfam"/>
</dbReference>
<dbReference type="CDD" id="cd11368">
    <property type="entry name" value="RNase_PH_RRP45"/>
    <property type="match status" value="1"/>
</dbReference>
<dbReference type="Pfam" id="PF01138">
    <property type="entry name" value="RNase_PH"/>
    <property type="match status" value="1"/>
</dbReference>
<comment type="similarity">
    <text evidence="3">Belongs to the RNase PH family.</text>
</comment>
<dbReference type="GO" id="GO:0035925">
    <property type="term" value="F:mRNA 3'-UTR AU-rich region binding"/>
    <property type="evidence" value="ECO:0007669"/>
    <property type="project" value="TreeGrafter"/>
</dbReference>
<feature type="compositionally biased region" description="Basic residues" evidence="7">
    <location>
        <begin position="510"/>
        <end position="526"/>
    </location>
</feature>
<dbReference type="GO" id="GO:0034476">
    <property type="term" value="P:U5 snRNA 3'-end processing"/>
    <property type="evidence" value="ECO:0007669"/>
    <property type="project" value="TreeGrafter"/>
</dbReference>
<reference evidence="10" key="1">
    <citation type="submission" date="2021-01" db="EMBL/GenBank/DDBJ databases">
        <authorList>
            <person name="Corre E."/>
            <person name="Pelletier E."/>
            <person name="Niang G."/>
            <person name="Scheremetjew M."/>
            <person name="Finn R."/>
            <person name="Kale V."/>
            <person name="Holt S."/>
            <person name="Cochrane G."/>
            <person name="Meng A."/>
            <person name="Brown T."/>
            <person name="Cohen L."/>
        </authorList>
    </citation>
    <scope>NUCLEOTIDE SEQUENCE</scope>
    <source>
        <strain evidence="10">B650</strain>
    </source>
</reference>
<dbReference type="InterPro" id="IPR020568">
    <property type="entry name" value="Ribosomal_Su5_D2-typ_SF"/>
</dbReference>
<protein>
    <recommendedName>
        <fullName evidence="11">Exosome complex component RRP45</fullName>
    </recommendedName>
</protein>
<dbReference type="InterPro" id="IPR001247">
    <property type="entry name" value="ExoRNase_PH_dom1"/>
</dbReference>
<dbReference type="PANTHER" id="PTHR11097:SF14">
    <property type="entry name" value="EXOSOME COMPLEX COMPONENT RRP45"/>
    <property type="match status" value="1"/>
</dbReference>
<feature type="compositionally biased region" description="Basic and acidic residues" evidence="7">
    <location>
        <begin position="430"/>
        <end position="442"/>
    </location>
</feature>
<dbReference type="InterPro" id="IPR027408">
    <property type="entry name" value="PNPase/RNase_PH_dom_sf"/>
</dbReference>
<dbReference type="GO" id="GO:0000467">
    <property type="term" value="P:exonucleolytic trimming to generate mature 3'-end of 5.8S rRNA from tricistronic rRNA transcript (SSU-rRNA, 5.8S rRNA, LSU-rRNA)"/>
    <property type="evidence" value="ECO:0007669"/>
    <property type="project" value="TreeGrafter"/>
</dbReference>
<evidence type="ECO:0000256" key="4">
    <source>
        <dbReference type="ARBA" id="ARBA00022490"/>
    </source>
</evidence>
<feature type="region of interest" description="Disordered" evidence="7">
    <location>
        <begin position="430"/>
        <end position="526"/>
    </location>
</feature>
<dbReference type="Gene3D" id="3.30.230.70">
    <property type="entry name" value="GHMP Kinase, N-terminal domain"/>
    <property type="match status" value="1"/>
</dbReference>
<dbReference type="GO" id="GO:0016075">
    <property type="term" value="P:rRNA catabolic process"/>
    <property type="evidence" value="ECO:0007669"/>
    <property type="project" value="TreeGrafter"/>
</dbReference>
<dbReference type="GO" id="GO:0071038">
    <property type="term" value="P:TRAMP-dependent tRNA surveillance pathway"/>
    <property type="evidence" value="ECO:0007669"/>
    <property type="project" value="TreeGrafter"/>
</dbReference>
<dbReference type="GO" id="GO:0000176">
    <property type="term" value="C:nuclear exosome (RNase complex)"/>
    <property type="evidence" value="ECO:0007669"/>
    <property type="project" value="TreeGrafter"/>
</dbReference>
<evidence type="ECO:0008006" key="11">
    <source>
        <dbReference type="Google" id="ProtNLM"/>
    </source>
</evidence>
<evidence type="ECO:0000313" key="10">
    <source>
        <dbReference type="EMBL" id="CAD9604593.1"/>
    </source>
</evidence>
<dbReference type="InterPro" id="IPR015847">
    <property type="entry name" value="ExoRNase_PH_dom2"/>
</dbReference>
<dbReference type="EMBL" id="HBGY01028842">
    <property type="protein sequence ID" value="CAD9604593.1"/>
    <property type="molecule type" value="Transcribed_RNA"/>
</dbReference>
<proteinExistence type="inferred from homology"/>
<dbReference type="Pfam" id="PF03725">
    <property type="entry name" value="RNase_PH_C"/>
    <property type="match status" value="1"/>
</dbReference>
<keyword evidence="4" id="KW-0963">Cytoplasm</keyword>
<dbReference type="SUPFAM" id="SSF55666">
    <property type="entry name" value="Ribonuclease PH domain 2-like"/>
    <property type="match status" value="1"/>
</dbReference>
<feature type="compositionally biased region" description="Basic and acidic residues" evidence="7">
    <location>
        <begin position="490"/>
        <end position="499"/>
    </location>
</feature>
<dbReference type="GO" id="GO:0034473">
    <property type="term" value="P:U1 snRNA 3'-end processing"/>
    <property type="evidence" value="ECO:0007669"/>
    <property type="project" value="TreeGrafter"/>
</dbReference>
<comment type="subcellular location">
    <subcellularLocation>
        <location evidence="2">Cytoplasm</location>
    </subcellularLocation>
    <subcellularLocation>
        <location evidence="1">Nucleus</location>
    </subcellularLocation>
</comment>
<dbReference type="GO" id="GO:0000177">
    <property type="term" value="C:cytoplasmic exosome (RNase complex)"/>
    <property type="evidence" value="ECO:0007669"/>
    <property type="project" value="TreeGrafter"/>
</dbReference>
<evidence type="ECO:0000256" key="5">
    <source>
        <dbReference type="ARBA" id="ARBA00022884"/>
    </source>
</evidence>
<name>A0A7S2PLQ7_9STRA</name>
<evidence type="ECO:0000256" key="6">
    <source>
        <dbReference type="ARBA" id="ARBA00023242"/>
    </source>
</evidence>
<evidence type="ECO:0000259" key="8">
    <source>
        <dbReference type="Pfam" id="PF01138"/>
    </source>
</evidence>
<gene>
    <name evidence="10" type="ORF">LDAN0321_LOCUS17846</name>
</gene>
<dbReference type="PANTHER" id="PTHR11097">
    <property type="entry name" value="EXOSOME COMPLEX EXONUCLEASE RIBOSOMAL RNA PROCESSING PROTEIN"/>
    <property type="match status" value="1"/>
</dbReference>
<keyword evidence="6" id="KW-0539">Nucleus</keyword>
<evidence type="ECO:0000256" key="7">
    <source>
        <dbReference type="SAM" id="MobiDB-lite"/>
    </source>
</evidence>
<sequence>MAIRDDSTKRSLCTNERNFIRTCATNGNDILRLDGRQAGEIRKLRLTFSRSHARSECTVELGPTKCLCSIVGDLVPPNPDRTNNGLLNFQVDLSPMASLSYDAGIGSMDSDQRLLATKIGRVMERAVREGNALDTEALCVQSGKWVWRLNVDVTVLDDSGNVLDGSLLAAVAALRHFRLPEVAHVDETPIVLHSDDKEPTPLPLHHTPACISFGLFGDKTGAYDSSKVAAVLDPSDREELVMDGSITFAFNRHKELCALDFNGGCELRTSQLLACARLAETKSVELCNMLEDALKSADEKATKERLQRLKEASTVKPISVLDSTNVPFLEESDRANMEIESLEAIDEIGTALAKAAAEDEQYKAQALDYDLGHVAAKVKDAPRSGVLSSKDLQGGSLIKAMIQAAKGKGSKSDVGNDGAIVEVAGNEKKKQVEVDRLEESSSRDAIQPRAAFDHKGKSSPVDSDDEDEELTMFSSEFNTVASDQITSQSAKEKHSLADAKEEEIDDLMHAVKKSRSKKKKKKKKNL</sequence>